<evidence type="ECO:0000313" key="3">
    <source>
        <dbReference type="Proteomes" id="UP000054321"/>
    </source>
</evidence>
<gene>
    <name evidence="2" type="ORF">OIDMADRAFT_116351</name>
</gene>
<dbReference type="InterPro" id="IPR052895">
    <property type="entry name" value="HetReg/Transcr_Mod"/>
</dbReference>
<evidence type="ECO:0000259" key="1">
    <source>
        <dbReference type="Pfam" id="PF06985"/>
    </source>
</evidence>
<protein>
    <recommendedName>
        <fullName evidence="1">Heterokaryon incompatibility domain-containing protein</fullName>
    </recommendedName>
</protein>
<dbReference type="PANTHER" id="PTHR24148:SF73">
    <property type="entry name" value="HET DOMAIN PROTEIN (AFU_ORTHOLOGUE AFUA_8G01020)"/>
    <property type="match status" value="1"/>
</dbReference>
<accession>A0A0C3HQB2</accession>
<dbReference type="STRING" id="913774.A0A0C3HQB2"/>
<dbReference type="Proteomes" id="UP000054321">
    <property type="component" value="Unassembled WGS sequence"/>
</dbReference>
<proteinExistence type="predicted"/>
<reference evidence="2 3" key="1">
    <citation type="submission" date="2014-04" db="EMBL/GenBank/DDBJ databases">
        <authorList>
            <consortium name="DOE Joint Genome Institute"/>
            <person name="Kuo A."/>
            <person name="Martino E."/>
            <person name="Perotto S."/>
            <person name="Kohler A."/>
            <person name="Nagy L.G."/>
            <person name="Floudas D."/>
            <person name="Copeland A."/>
            <person name="Barry K.W."/>
            <person name="Cichocki N."/>
            <person name="Veneault-Fourrey C."/>
            <person name="LaButti K."/>
            <person name="Lindquist E.A."/>
            <person name="Lipzen A."/>
            <person name="Lundell T."/>
            <person name="Morin E."/>
            <person name="Murat C."/>
            <person name="Sun H."/>
            <person name="Tunlid A."/>
            <person name="Henrissat B."/>
            <person name="Grigoriev I.V."/>
            <person name="Hibbett D.S."/>
            <person name="Martin F."/>
            <person name="Nordberg H.P."/>
            <person name="Cantor M.N."/>
            <person name="Hua S.X."/>
        </authorList>
    </citation>
    <scope>NUCLEOTIDE SEQUENCE [LARGE SCALE GENOMIC DNA]</scope>
    <source>
        <strain evidence="2 3">Zn</strain>
    </source>
</reference>
<feature type="domain" description="Heterokaryon incompatibility" evidence="1">
    <location>
        <begin position="42"/>
        <end position="123"/>
    </location>
</feature>
<evidence type="ECO:0000313" key="2">
    <source>
        <dbReference type="EMBL" id="KIN05205.1"/>
    </source>
</evidence>
<organism evidence="2 3">
    <name type="scientific">Oidiodendron maius (strain Zn)</name>
    <dbReference type="NCBI Taxonomy" id="913774"/>
    <lineage>
        <taxon>Eukaryota</taxon>
        <taxon>Fungi</taxon>
        <taxon>Dikarya</taxon>
        <taxon>Ascomycota</taxon>
        <taxon>Pezizomycotina</taxon>
        <taxon>Leotiomycetes</taxon>
        <taxon>Leotiomycetes incertae sedis</taxon>
        <taxon>Myxotrichaceae</taxon>
        <taxon>Oidiodendron</taxon>
    </lineage>
</organism>
<dbReference type="AlphaFoldDB" id="A0A0C3HQB2"/>
<dbReference type="OrthoDB" id="3526006at2759"/>
<name>A0A0C3HQB2_OIDMZ</name>
<dbReference type="HOGENOM" id="CLU_004184_6_2_1"/>
<dbReference type="PANTHER" id="PTHR24148">
    <property type="entry name" value="ANKYRIN REPEAT DOMAIN-CONTAINING PROTEIN 39 HOMOLOG-RELATED"/>
    <property type="match status" value="1"/>
</dbReference>
<dbReference type="Pfam" id="PF06985">
    <property type="entry name" value="HET"/>
    <property type="match status" value="1"/>
</dbReference>
<reference evidence="3" key="2">
    <citation type="submission" date="2015-01" db="EMBL/GenBank/DDBJ databases">
        <title>Evolutionary Origins and Diversification of the Mycorrhizal Mutualists.</title>
        <authorList>
            <consortium name="DOE Joint Genome Institute"/>
            <consortium name="Mycorrhizal Genomics Consortium"/>
            <person name="Kohler A."/>
            <person name="Kuo A."/>
            <person name="Nagy L.G."/>
            <person name="Floudas D."/>
            <person name="Copeland A."/>
            <person name="Barry K.W."/>
            <person name="Cichocki N."/>
            <person name="Veneault-Fourrey C."/>
            <person name="LaButti K."/>
            <person name="Lindquist E.A."/>
            <person name="Lipzen A."/>
            <person name="Lundell T."/>
            <person name="Morin E."/>
            <person name="Murat C."/>
            <person name="Riley R."/>
            <person name="Ohm R."/>
            <person name="Sun H."/>
            <person name="Tunlid A."/>
            <person name="Henrissat B."/>
            <person name="Grigoriev I.V."/>
            <person name="Hibbett D.S."/>
            <person name="Martin F."/>
        </authorList>
    </citation>
    <scope>NUCLEOTIDE SEQUENCE [LARGE SCALE GENOMIC DNA]</scope>
    <source>
        <strain evidence="3">Zn</strain>
    </source>
</reference>
<dbReference type="InParanoid" id="A0A0C3HQB2"/>
<sequence length="125" mass="14472">MEYRPLSDENHEIRLLTLVKGEDPAFVWCELDHYSLTKHPPYIALSYYWGNPAITKTVMINGKKAQATVNLEAALRQLEADGYSKIWADALCINQDDIEERSRQILRMRIIYAEAYLVLAWLGIE</sequence>
<keyword evidence="3" id="KW-1185">Reference proteome</keyword>
<feature type="non-terminal residue" evidence="2">
    <location>
        <position position="125"/>
    </location>
</feature>
<dbReference type="EMBL" id="KN832872">
    <property type="protein sequence ID" value="KIN05205.1"/>
    <property type="molecule type" value="Genomic_DNA"/>
</dbReference>
<dbReference type="InterPro" id="IPR010730">
    <property type="entry name" value="HET"/>
</dbReference>